<feature type="chain" id="PRO_5025382620" evidence="3">
    <location>
        <begin position="21"/>
        <end position="305"/>
    </location>
</feature>
<proteinExistence type="predicted"/>
<dbReference type="PANTHER" id="PTHR46640:SF1">
    <property type="entry name" value="FUNGAL LIPASE-LIKE DOMAIN-CONTAINING PROTEIN-RELATED"/>
    <property type="match status" value="1"/>
</dbReference>
<feature type="signal peptide" evidence="3">
    <location>
        <begin position="1"/>
        <end position="20"/>
    </location>
</feature>
<dbReference type="Gene3D" id="3.40.50.1820">
    <property type="entry name" value="alpha/beta hydrolase"/>
    <property type="match status" value="1"/>
</dbReference>
<evidence type="ECO:0000256" key="1">
    <source>
        <dbReference type="ARBA" id="ARBA00022729"/>
    </source>
</evidence>
<keyword evidence="2 6" id="KW-0378">Hydrolase</keyword>
<dbReference type="Pfam" id="PF03893">
    <property type="entry name" value="Lipase3_N"/>
    <property type="match status" value="1"/>
</dbReference>
<evidence type="ECO:0000259" key="4">
    <source>
        <dbReference type="Pfam" id="PF01764"/>
    </source>
</evidence>
<dbReference type="OrthoDB" id="426718at2759"/>
<dbReference type="SUPFAM" id="SSF53474">
    <property type="entry name" value="alpha/beta-Hydrolases"/>
    <property type="match status" value="1"/>
</dbReference>
<dbReference type="AlphaFoldDB" id="A0A6A5K799"/>
<protein>
    <submittedName>
        <fullName evidence="6">Alpha/beta-hydrolase</fullName>
    </submittedName>
</protein>
<dbReference type="InterPro" id="IPR002921">
    <property type="entry name" value="Fungal_lipase-type"/>
</dbReference>
<dbReference type="GO" id="GO:0016787">
    <property type="term" value="F:hydrolase activity"/>
    <property type="evidence" value="ECO:0007669"/>
    <property type="project" value="UniProtKB-KW"/>
</dbReference>
<gene>
    <name evidence="6" type="ORF">BDW02DRAFT_600358</name>
</gene>
<dbReference type="InterPro" id="IPR005592">
    <property type="entry name" value="Mono/diacylglycerol_lipase_N"/>
</dbReference>
<dbReference type="EMBL" id="ML975350">
    <property type="protein sequence ID" value="KAF1831946.1"/>
    <property type="molecule type" value="Genomic_DNA"/>
</dbReference>
<dbReference type="InterPro" id="IPR029058">
    <property type="entry name" value="AB_hydrolase_fold"/>
</dbReference>
<evidence type="ECO:0000256" key="2">
    <source>
        <dbReference type="ARBA" id="ARBA00022801"/>
    </source>
</evidence>
<evidence type="ECO:0000313" key="6">
    <source>
        <dbReference type="EMBL" id="KAF1831946.1"/>
    </source>
</evidence>
<dbReference type="Pfam" id="PF01764">
    <property type="entry name" value="Lipase_3"/>
    <property type="match status" value="1"/>
</dbReference>
<evidence type="ECO:0000313" key="7">
    <source>
        <dbReference type="Proteomes" id="UP000800040"/>
    </source>
</evidence>
<reference evidence="6" key="1">
    <citation type="submission" date="2020-01" db="EMBL/GenBank/DDBJ databases">
        <authorList>
            <consortium name="DOE Joint Genome Institute"/>
            <person name="Haridas S."/>
            <person name="Albert R."/>
            <person name="Binder M."/>
            <person name="Bloem J."/>
            <person name="Labutti K."/>
            <person name="Salamov A."/>
            <person name="Andreopoulos B."/>
            <person name="Baker S.E."/>
            <person name="Barry K."/>
            <person name="Bills G."/>
            <person name="Bluhm B.H."/>
            <person name="Cannon C."/>
            <person name="Castanera R."/>
            <person name="Culley D.E."/>
            <person name="Daum C."/>
            <person name="Ezra D."/>
            <person name="Gonzalez J.B."/>
            <person name="Henrissat B."/>
            <person name="Kuo A."/>
            <person name="Liang C."/>
            <person name="Lipzen A."/>
            <person name="Lutzoni F."/>
            <person name="Magnuson J."/>
            <person name="Mondo S."/>
            <person name="Nolan M."/>
            <person name="Ohm R."/>
            <person name="Pangilinan J."/>
            <person name="Park H.-J."/>
            <person name="Ramirez L."/>
            <person name="Alfaro M."/>
            <person name="Sun H."/>
            <person name="Tritt A."/>
            <person name="Yoshinaga Y."/>
            <person name="Zwiers L.-H."/>
            <person name="Turgeon B.G."/>
            <person name="Goodwin S.B."/>
            <person name="Spatafora J.W."/>
            <person name="Crous P.W."/>
            <person name="Grigoriev I.V."/>
        </authorList>
    </citation>
    <scope>NUCLEOTIDE SEQUENCE</scope>
    <source>
        <strain evidence="6">P77</strain>
    </source>
</reference>
<dbReference type="GO" id="GO:0016042">
    <property type="term" value="P:lipid catabolic process"/>
    <property type="evidence" value="ECO:0007669"/>
    <property type="project" value="InterPro"/>
</dbReference>
<sequence>MSSIIRFGALLLAAISSVTAAPLAELDKRAVSSDTLSQLKFFSQYSAAAYCLGNNNSPNTKLSCPQGNCALVEAANTTTLTEFENSLISDITGFVALDHSNKLIVLSLRGSRSIRNWLTNVQFPVTPTSICPTCSASFGFWTSWLEAQTNVLTTLEQAHRDFPTYTLIATGHSLGGALASLAAGVLRARGTSIDLYTYGAPKIGLAGISRFISASGKGHTFRVTHRNDPVPKLPPALLGYRHLSPEYYVTSGNGEAVGQGDVDVYMGSLNLRGNEGDFGADVQAHLWYFGDISSCEGVQGVEVKA</sequence>
<dbReference type="CDD" id="cd00519">
    <property type="entry name" value="Lipase_3"/>
    <property type="match status" value="1"/>
</dbReference>
<name>A0A6A5K799_9PLEO</name>
<evidence type="ECO:0000256" key="3">
    <source>
        <dbReference type="SAM" id="SignalP"/>
    </source>
</evidence>
<feature type="domain" description="Mono-/di-acylglycerol lipase N-terminal" evidence="5">
    <location>
        <begin position="21"/>
        <end position="78"/>
    </location>
</feature>
<organism evidence="6 7">
    <name type="scientific">Decorospora gaudefroyi</name>
    <dbReference type="NCBI Taxonomy" id="184978"/>
    <lineage>
        <taxon>Eukaryota</taxon>
        <taxon>Fungi</taxon>
        <taxon>Dikarya</taxon>
        <taxon>Ascomycota</taxon>
        <taxon>Pezizomycotina</taxon>
        <taxon>Dothideomycetes</taxon>
        <taxon>Pleosporomycetidae</taxon>
        <taxon>Pleosporales</taxon>
        <taxon>Pleosporineae</taxon>
        <taxon>Pleosporaceae</taxon>
        <taxon>Decorospora</taxon>
    </lineage>
</organism>
<keyword evidence="7" id="KW-1185">Reference proteome</keyword>
<evidence type="ECO:0000259" key="5">
    <source>
        <dbReference type="Pfam" id="PF03893"/>
    </source>
</evidence>
<feature type="domain" description="Fungal lipase-type" evidence="4">
    <location>
        <begin position="105"/>
        <end position="236"/>
    </location>
</feature>
<dbReference type="InterPro" id="IPR051299">
    <property type="entry name" value="AB_hydrolase_lip/est"/>
</dbReference>
<accession>A0A6A5K799</accession>
<dbReference type="Proteomes" id="UP000800040">
    <property type="component" value="Unassembled WGS sequence"/>
</dbReference>
<dbReference type="PANTHER" id="PTHR46640">
    <property type="entry name" value="TRIACYLGLYCEROL LIPASE, PUTATIVE (AFU_ORTHOLOGUE AFUA_6G06510)-RELATED"/>
    <property type="match status" value="1"/>
</dbReference>
<keyword evidence="1 3" id="KW-0732">Signal</keyword>